<dbReference type="Gene3D" id="1.10.287.130">
    <property type="match status" value="1"/>
</dbReference>
<dbReference type="GO" id="GO:0000155">
    <property type="term" value="F:phosphorelay sensor kinase activity"/>
    <property type="evidence" value="ECO:0007669"/>
    <property type="project" value="InterPro"/>
</dbReference>
<dbReference type="Pfam" id="PF00672">
    <property type="entry name" value="HAMP"/>
    <property type="match status" value="1"/>
</dbReference>
<dbReference type="AlphaFoldDB" id="A0A550J813"/>
<feature type="domain" description="HAMP" evidence="13">
    <location>
        <begin position="166"/>
        <end position="219"/>
    </location>
</feature>
<evidence type="ECO:0000256" key="3">
    <source>
        <dbReference type="ARBA" id="ARBA00012438"/>
    </source>
</evidence>
<dbReference type="PROSITE" id="PS50109">
    <property type="entry name" value="HIS_KIN"/>
    <property type="match status" value="1"/>
</dbReference>
<dbReference type="InterPro" id="IPR003660">
    <property type="entry name" value="HAMP_dom"/>
</dbReference>
<dbReference type="InterPro" id="IPR004358">
    <property type="entry name" value="Sig_transdc_His_kin-like_C"/>
</dbReference>
<dbReference type="Gene3D" id="3.30.565.10">
    <property type="entry name" value="Histidine kinase-like ATPase, C-terminal domain"/>
    <property type="match status" value="1"/>
</dbReference>
<accession>A0A550J813</accession>
<dbReference type="OrthoDB" id="9813151at2"/>
<dbReference type="GO" id="GO:0005886">
    <property type="term" value="C:plasma membrane"/>
    <property type="evidence" value="ECO:0007669"/>
    <property type="project" value="TreeGrafter"/>
</dbReference>
<dbReference type="PANTHER" id="PTHR45436:SF8">
    <property type="entry name" value="HISTIDINE KINASE"/>
    <property type="match status" value="1"/>
</dbReference>
<dbReference type="Pfam" id="PF00512">
    <property type="entry name" value="HisKA"/>
    <property type="match status" value="1"/>
</dbReference>
<keyword evidence="6 11" id="KW-0812">Transmembrane</keyword>
<keyword evidence="7 14" id="KW-0418">Kinase</keyword>
<evidence type="ECO:0000256" key="7">
    <source>
        <dbReference type="ARBA" id="ARBA00022777"/>
    </source>
</evidence>
<keyword evidence="5" id="KW-0808">Transferase</keyword>
<keyword evidence="4" id="KW-0597">Phosphoprotein</keyword>
<dbReference type="InterPro" id="IPR003594">
    <property type="entry name" value="HATPase_dom"/>
</dbReference>
<dbReference type="InterPro" id="IPR005467">
    <property type="entry name" value="His_kinase_dom"/>
</dbReference>
<keyword evidence="10 11" id="KW-0472">Membrane</keyword>
<keyword evidence="15" id="KW-1185">Reference proteome</keyword>
<dbReference type="SMART" id="SM00387">
    <property type="entry name" value="HATPase_c"/>
    <property type="match status" value="1"/>
</dbReference>
<evidence type="ECO:0000259" key="12">
    <source>
        <dbReference type="PROSITE" id="PS50109"/>
    </source>
</evidence>
<dbReference type="SMART" id="SM00388">
    <property type="entry name" value="HisKA"/>
    <property type="match status" value="1"/>
</dbReference>
<evidence type="ECO:0000256" key="5">
    <source>
        <dbReference type="ARBA" id="ARBA00022679"/>
    </source>
</evidence>
<protein>
    <recommendedName>
        <fullName evidence="3">histidine kinase</fullName>
        <ecNumber evidence="3">2.7.13.3</ecNumber>
    </recommendedName>
</protein>
<dbReference type="Pfam" id="PF02518">
    <property type="entry name" value="HATPase_c"/>
    <property type="match status" value="1"/>
</dbReference>
<organism evidence="14 15">
    <name type="scientific">Trichloromonas acetexigens</name>
    <dbReference type="NCBI Taxonomy" id="38815"/>
    <lineage>
        <taxon>Bacteria</taxon>
        <taxon>Pseudomonadati</taxon>
        <taxon>Thermodesulfobacteriota</taxon>
        <taxon>Desulfuromonadia</taxon>
        <taxon>Desulfuromonadales</taxon>
        <taxon>Trichloromonadaceae</taxon>
        <taxon>Trichloromonas</taxon>
    </lineage>
</organism>
<keyword evidence="9" id="KW-0902">Two-component regulatory system</keyword>
<gene>
    <name evidence="14" type="ORF">FL622_13635</name>
</gene>
<dbReference type="PROSITE" id="PS50885">
    <property type="entry name" value="HAMP"/>
    <property type="match status" value="1"/>
</dbReference>
<dbReference type="SUPFAM" id="SSF158472">
    <property type="entry name" value="HAMP domain-like"/>
    <property type="match status" value="1"/>
</dbReference>
<comment type="subcellular location">
    <subcellularLocation>
        <location evidence="2">Membrane</location>
    </subcellularLocation>
</comment>
<evidence type="ECO:0000313" key="15">
    <source>
        <dbReference type="Proteomes" id="UP000317155"/>
    </source>
</evidence>
<dbReference type="PANTHER" id="PTHR45436">
    <property type="entry name" value="SENSOR HISTIDINE KINASE YKOH"/>
    <property type="match status" value="1"/>
</dbReference>
<evidence type="ECO:0000256" key="9">
    <source>
        <dbReference type="ARBA" id="ARBA00023012"/>
    </source>
</evidence>
<dbReference type="InterPro" id="IPR050428">
    <property type="entry name" value="TCS_sensor_his_kinase"/>
</dbReference>
<evidence type="ECO:0000259" key="13">
    <source>
        <dbReference type="PROSITE" id="PS50885"/>
    </source>
</evidence>
<keyword evidence="8 11" id="KW-1133">Transmembrane helix</keyword>
<evidence type="ECO:0000313" key="14">
    <source>
        <dbReference type="EMBL" id="TRO79368.1"/>
    </source>
</evidence>
<evidence type="ECO:0000256" key="10">
    <source>
        <dbReference type="ARBA" id="ARBA00023136"/>
    </source>
</evidence>
<dbReference type="Gene3D" id="6.10.340.10">
    <property type="match status" value="1"/>
</dbReference>
<dbReference type="InterPro" id="IPR036097">
    <property type="entry name" value="HisK_dim/P_sf"/>
</dbReference>
<sequence>MALFGTSVLLLLGFIHWSTAGYMVRQTDAAIEAEVVGLAERYDRTGLPGLTALISERMAREPNGPVIYLLADRRLHPLLGNLSRWPQGEEPRASWLSFRLEEDRGAAKKGHVARARLFKLEGGLNLLVGRDVHELEKIQQLIVSTLAWGLALTAVLALVGGALLSRGFLRRVESINDTCREIITGDLSRRIPVSGAQDDFDQLAGNLNDMLDRIEALMAGVRQVSDNIAHDLRTPLARLRNLLETLRGQTQEEHNRELLERAVSEADGLLTTFKALLRIGQVESGSRRAGFQEVDPAELLRDVIEFYEPLADEKEQHIETHLLSAPKLRGDRDLLFQAFANLLDNAIKYTPPQGRIWVALSGTRVIVADNGPGIPPEARDKVLQRFYRLEESRSTPGNGLGLALVAAVAQLHNARIRLEDNEPGLRVILNFPETSG</sequence>
<evidence type="ECO:0000256" key="2">
    <source>
        <dbReference type="ARBA" id="ARBA00004370"/>
    </source>
</evidence>
<name>A0A550J813_9BACT</name>
<dbReference type="InterPro" id="IPR003661">
    <property type="entry name" value="HisK_dim/P_dom"/>
</dbReference>
<feature type="transmembrane region" description="Helical" evidence="11">
    <location>
        <begin position="141"/>
        <end position="164"/>
    </location>
</feature>
<dbReference type="SUPFAM" id="SSF47384">
    <property type="entry name" value="Homodimeric domain of signal transducing histidine kinase"/>
    <property type="match status" value="1"/>
</dbReference>
<evidence type="ECO:0000256" key="1">
    <source>
        <dbReference type="ARBA" id="ARBA00000085"/>
    </source>
</evidence>
<feature type="domain" description="Histidine kinase" evidence="12">
    <location>
        <begin position="227"/>
        <end position="435"/>
    </location>
</feature>
<evidence type="ECO:0000256" key="11">
    <source>
        <dbReference type="SAM" id="Phobius"/>
    </source>
</evidence>
<comment type="catalytic activity">
    <reaction evidence="1">
        <text>ATP + protein L-histidine = ADP + protein N-phospho-L-histidine.</text>
        <dbReference type="EC" id="2.7.13.3"/>
    </reaction>
</comment>
<dbReference type="InterPro" id="IPR036890">
    <property type="entry name" value="HATPase_C_sf"/>
</dbReference>
<dbReference type="SMART" id="SM00304">
    <property type="entry name" value="HAMP"/>
    <property type="match status" value="1"/>
</dbReference>
<dbReference type="EMBL" id="VJVV01000011">
    <property type="protein sequence ID" value="TRO79368.1"/>
    <property type="molecule type" value="Genomic_DNA"/>
</dbReference>
<comment type="caution">
    <text evidence="14">The sequence shown here is derived from an EMBL/GenBank/DDBJ whole genome shotgun (WGS) entry which is preliminary data.</text>
</comment>
<evidence type="ECO:0000256" key="8">
    <source>
        <dbReference type="ARBA" id="ARBA00022989"/>
    </source>
</evidence>
<reference evidence="14 15" key="1">
    <citation type="submission" date="2019-07" db="EMBL/GenBank/DDBJ databases">
        <title>Insights of Desulfuromonas acetexigens electromicrobiology.</title>
        <authorList>
            <person name="Katuri K."/>
            <person name="Sapireddy V."/>
            <person name="Shaw D.R."/>
            <person name="Saikaly P."/>
        </authorList>
    </citation>
    <scope>NUCLEOTIDE SEQUENCE [LARGE SCALE GENOMIC DNA]</scope>
    <source>
        <strain evidence="14 15">2873</strain>
    </source>
</reference>
<evidence type="ECO:0000256" key="4">
    <source>
        <dbReference type="ARBA" id="ARBA00022553"/>
    </source>
</evidence>
<dbReference type="CDD" id="cd00082">
    <property type="entry name" value="HisKA"/>
    <property type="match status" value="1"/>
</dbReference>
<dbReference type="EC" id="2.7.13.3" evidence="3"/>
<dbReference type="PRINTS" id="PR00344">
    <property type="entry name" value="BCTRLSENSOR"/>
</dbReference>
<proteinExistence type="predicted"/>
<dbReference type="CDD" id="cd06225">
    <property type="entry name" value="HAMP"/>
    <property type="match status" value="1"/>
</dbReference>
<dbReference type="SUPFAM" id="SSF55874">
    <property type="entry name" value="ATPase domain of HSP90 chaperone/DNA topoisomerase II/histidine kinase"/>
    <property type="match status" value="1"/>
</dbReference>
<evidence type="ECO:0000256" key="6">
    <source>
        <dbReference type="ARBA" id="ARBA00022692"/>
    </source>
</evidence>
<dbReference type="Proteomes" id="UP000317155">
    <property type="component" value="Unassembled WGS sequence"/>
</dbReference>